<name>A0A1E3PC85_WICAA</name>
<gene>
    <name evidence="2" type="ORF">WICANDRAFT_88231</name>
</gene>
<evidence type="ECO:0000313" key="2">
    <source>
        <dbReference type="EMBL" id="ODQ62582.1"/>
    </source>
</evidence>
<dbReference type="GeneID" id="30203388"/>
<evidence type="ECO:0000313" key="3">
    <source>
        <dbReference type="Proteomes" id="UP000094112"/>
    </source>
</evidence>
<dbReference type="OrthoDB" id="3981132at2759"/>
<keyword evidence="3" id="KW-1185">Reference proteome</keyword>
<feature type="compositionally biased region" description="Low complexity" evidence="1">
    <location>
        <begin position="240"/>
        <end position="268"/>
    </location>
</feature>
<dbReference type="EMBL" id="KV454208">
    <property type="protein sequence ID" value="ODQ62582.1"/>
    <property type="molecule type" value="Genomic_DNA"/>
</dbReference>
<dbReference type="RefSeq" id="XP_019041789.1">
    <property type="nucleotide sequence ID" value="XM_019186142.1"/>
</dbReference>
<sequence>MSDHKNSKSNYDRWKPGTKLACMMSLKQVCQDSRYYDPSNNRFNSLTWHTVAENLNKEYPDYAKRFTNINVKDRYDRVLKHHKVFKKMADKANGFVWNPKNFCFDLNEELIKQYEEGYIKDDVISNELNVVKFLSKPGHIDLEYYHRFVYQFANQEELENDAIIQSPSFIDDAIAKGILNLVTKSNFVSKNDHQNSNEFQSSPVMLQQQPVQHQSSSSSNTTNSSTSIPMAPNSANSQTQIPNSSMPSQSSSSMIPIQQPHLQHHLIPNPQPPHPSIQPQHSSDLDFSGLINPDQSVPQQPPHTHPHPTPMMNPGMTIPFQMGPGGEMIPGPNTQKNSLPLAGQPPFKKPRTASIPGGSSSVVPQSIIGTAMMVDNYESMLAAQQGPAGGQPAGRFGYSSWEAIMQLNKEFDMMRNLVNEQILNLRLQKLISYQDFNQIQTIQNSNDQFVRSAYKRIGDDPKLIDLINIYLNNT</sequence>
<feature type="compositionally biased region" description="Polar residues" evidence="1">
    <location>
        <begin position="204"/>
        <end position="214"/>
    </location>
</feature>
<dbReference type="Proteomes" id="UP000094112">
    <property type="component" value="Unassembled WGS sequence"/>
</dbReference>
<feature type="compositionally biased region" description="Pro residues" evidence="1">
    <location>
        <begin position="299"/>
        <end position="311"/>
    </location>
</feature>
<accession>A0A1E3PC85</accession>
<proteinExistence type="predicted"/>
<organism evidence="2 3">
    <name type="scientific">Wickerhamomyces anomalus (strain ATCC 58044 / CBS 1984 / NCYC 433 / NRRL Y-366-8)</name>
    <name type="common">Yeast</name>
    <name type="synonym">Hansenula anomala</name>
    <dbReference type="NCBI Taxonomy" id="683960"/>
    <lineage>
        <taxon>Eukaryota</taxon>
        <taxon>Fungi</taxon>
        <taxon>Dikarya</taxon>
        <taxon>Ascomycota</taxon>
        <taxon>Saccharomycotina</taxon>
        <taxon>Saccharomycetes</taxon>
        <taxon>Phaffomycetales</taxon>
        <taxon>Wickerhamomycetaceae</taxon>
        <taxon>Wickerhamomyces</taxon>
    </lineage>
</organism>
<evidence type="ECO:0000256" key="1">
    <source>
        <dbReference type="SAM" id="MobiDB-lite"/>
    </source>
</evidence>
<reference evidence="2 3" key="1">
    <citation type="journal article" date="2016" name="Proc. Natl. Acad. Sci. U.S.A.">
        <title>Comparative genomics of biotechnologically important yeasts.</title>
        <authorList>
            <person name="Riley R."/>
            <person name="Haridas S."/>
            <person name="Wolfe K.H."/>
            <person name="Lopes M.R."/>
            <person name="Hittinger C.T."/>
            <person name="Goeker M."/>
            <person name="Salamov A.A."/>
            <person name="Wisecaver J.H."/>
            <person name="Long T.M."/>
            <person name="Calvey C.H."/>
            <person name="Aerts A.L."/>
            <person name="Barry K.W."/>
            <person name="Choi C."/>
            <person name="Clum A."/>
            <person name="Coughlan A.Y."/>
            <person name="Deshpande S."/>
            <person name="Douglass A.P."/>
            <person name="Hanson S.J."/>
            <person name="Klenk H.-P."/>
            <person name="LaButti K.M."/>
            <person name="Lapidus A."/>
            <person name="Lindquist E.A."/>
            <person name="Lipzen A.M."/>
            <person name="Meier-Kolthoff J.P."/>
            <person name="Ohm R.A."/>
            <person name="Otillar R.P."/>
            <person name="Pangilinan J.L."/>
            <person name="Peng Y."/>
            <person name="Rokas A."/>
            <person name="Rosa C.A."/>
            <person name="Scheuner C."/>
            <person name="Sibirny A.A."/>
            <person name="Slot J.C."/>
            <person name="Stielow J.B."/>
            <person name="Sun H."/>
            <person name="Kurtzman C.P."/>
            <person name="Blackwell M."/>
            <person name="Grigoriev I.V."/>
            <person name="Jeffries T.W."/>
        </authorList>
    </citation>
    <scope>NUCLEOTIDE SEQUENCE [LARGE SCALE GENOMIC DNA]</scope>
    <source>
        <strain evidence="3">ATCC 58044 / CBS 1984 / NCYC 433 / NRRL Y-366-8</strain>
    </source>
</reference>
<evidence type="ECO:0008006" key="4">
    <source>
        <dbReference type="Google" id="ProtNLM"/>
    </source>
</evidence>
<feature type="region of interest" description="Disordered" evidence="1">
    <location>
        <begin position="204"/>
        <end position="339"/>
    </location>
</feature>
<feature type="non-terminal residue" evidence="2">
    <location>
        <position position="474"/>
    </location>
</feature>
<protein>
    <recommendedName>
        <fullName evidence="4">Myb/SANT-like domain-containing protein</fullName>
    </recommendedName>
</protein>
<feature type="compositionally biased region" description="Low complexity" evidence="1">
    <location>
        <begin position="215"/>
        <end position="227"/>
    </location>
</feature>
<dbReference type="AlphaFoldDB" id="A0A1E3PC85"/>